<protein>
    <submittedName>
        <fullName evidence="1">Uncharacterized protein</fullName>
    </submittedName>
</protein>
<feature type="non-terminal residue" evidence="1">
    <location>
        <position position="1"/>
    </location>
</feature>
<keyword evidence="2" id="KW-1185">Reference proteome</keyword>
<sequence>ELRDHEMMAARRYMKKLNDY</sequence>
<evidence type="ECO:0000313" key="2">
    <source>
        <dbReference type="Proteomes" id="UP000003257"/>
    </source>
</evidence>
<dbReference type="EMBL" id="ABID01000031">
    <property type="protein sequence ID" value="EDQ03210.1"/>
    <property type="molecule type" value="Genomic_DNA"/>
</dbReference>
<gene>
    <name evidence="1" type="ORF">OIHEL45_19426</name>
</gene>
<reference evidence="1 2" key="1">
    <citation type="submission" date="2007-11" db="EMBL/GenBank/DDBJ databases">
        <authorList>
            <person name="Wagner-Dobler I."/>
            <person name="Ferriera S."/>
            <person name="Johnson J."/>
            <person name="Kravitz S."/>
            <person name="Beeson K."/>
            <person name="Sutton G."/>
            <person name="Rogers Y.-H."/>
            <person name="Friedman R."/>
            <person name="Frazier M."/>
            <person name="Venter J.C."/>
        </authorList>
    </citation>
    <scope>NUCLEOTIDE SEQUENCE [LARGE SCALE GENOMIC DNA]</scope>
    <source>
        <strain evidence="1 2">HEL-45</strain>
    </source>
</reference>
<proteinExistence type="predicted"/>
<evidence type="ECO:0000313" key="1">
    <source>
        <dbReference type="EMBL" id="EDQ03210.1"/>
    </source>
</evidence>
<comment type="caution">
    <text evidence="1">The sequence shown here is derived from an EMBL/GenBank/DDBJ whole genome shotgun (WGS) entry which is preliminary data.</text>
</comment>
<accession>A0ABM9X1A4</accession>
<name>A0ABM9X1A4_9RHOB</name>
<organism evidence="1 2">
    <name type="scientific">Sulfitobacter indolifex HEL-45</name>
    <dbReference type="NCBI Taxonomy" id="391624"/>
    <lineage>
        <taxon>Bacteria</taxon>
        <taxon>Pseudomonadati</taxon>
        <taxon>Pseudomonadota</taxon>
        <taxon>Alphaproteobacteria</taxon>
        <taxon>Rhodobacterales</taxon>
        <taxon>Roseobacteraceae</taxon>
        <taxon>Sulfitobacter</taxon>
    </lineage>
</organism>
<dbReference type="Proteomes" id="UP000003257">
    <property type="component" value="Unassembled WGS sequence"/>
</dbReference>